<keyword evidence="3" id="KW-0813">Transport</keyword>
<dbReference type="Pfam" id="PF01032">
    <property type="entry name" value="FecCD"/>
    <property type="match status" value="1"/>
</dbReference>
<feature type="transmembrane region" description="Helical" evidence="8">
    <location>
        <begin position="193"/>
        <end position="212"/>
    </location>
</feature>
<accession>A0A1H2TH55</accession>
<comment type="similarity">
    <text evidence="2">Belongs to the binding-protein-dependent transport system permease family. FecCD subfamily.</text>
</comment>
<evidence type="ECO:0000313" key="10">
    <source>
        <dbReference type="Proteomes" id="UP000199515"/>
    </source>
</evidence>
<dbReference type="Gene3D" id="1.10.3470.10">
    <property type="entry name" value="ABC transporter involved in vitamin B12 uptake, BtuC"/>
    <property type="match status" value="1"/>
</dbReference>
<keyword evidence="10" id="KW-1185">Reference proteome</keyword>
<evidence type="ECO:0000256" key="6">
    <source>
        <dbReference type="ARBA" id="ARBA00022989"/>
    </source>
</evidence>
<feature type="transmembrane region" description="Helical" evidence="8">
    <location>
        <begin position="90"/>
        <end position="108"/>
    </location>
</feature>
<dbReference type="Proteomes" id="UP000199515">
    <property type="component" value="Unassembled WGS sequence"/>
</dbReference>
<feature type="transmembrane region" description="Helical" evidence="8">
    <location>
        <begin position="141"/>
        <end position="164"/>
    </location>
</feature>
<evidence type="ECO:0000256" key="3">
    <source>
        <dbReference type="ARBA" id="ARBA00022448"/>
    </source>
</evidence>
<dbReference type="InterPro" id="IPR037294">
    <property type="entry name" value="ABC_BtuC-like"/>
</dbReference>
<feature type="transmembrane region" description="Helical" evidence="8">
    <location>
        <begin position="275"/>
        <end position="293"/>
    </location>
</feature>
<organism evidence="9 10">
    <name type="scientific">Amycolatopsis xylanica</name>
    <dbReference type="NCBI Taxonomy" id="589385"/>
    <lineage>
        <taxon>Bacteria</taxon>
        <taxon>Bacillati</taxon>
        <taxon>Actinomycetota</taxon>
        <taxon>Actinomycetes</taxon>
        <taxon>Pseudonocardiales</taxon>
        <taxon>Pseudonocardiaceae</taxon>
        <taxon>Amycolatopsis</taxon>
    </lineage>
</organism>
<dbReference type="STRING" id="589385.SAMN05421504_101561"/>
<dbReference type="PANTHER" id="PTHR30472:SF24">
    <property type="entry name" value="FERRIC ENTEROBACTIN TRANSPORT SYSTEM PERMEASE PROTEIN FEPG"/>
    <property type="match status" value="1"/>
</dbReference>
<gene>
    <name evidence="9" type="ORF">SAMN05421504_101561</name>
</gene>
<feature type="transmembrane region" description="Helical" evidence="8">
    <location>
        <begin position="233"/>
        <end position="255"/>
    </location>
</feature>
<keyword evidence="7 8" id="KW-0472">Membrane</keyword>
<keyword evidence="5 8" id="KW-0812">Transmembrane</keyword>
<reference evidence="9 10" key="1">
    <citation type="submission" date="2016-10" db="EMBL/GenBank/DDBJ databases">
        <authorList>
            <person name="de Groot N.N."/>
        </authorList>
    </citation>
    <scope>NUCLEOTIDE SEQUENCE [LARGE SCALE GENOMIC DNA]</scope>
    <source>
        <strain evidence="9 10">CPCC 202699</strain>
    </source>
</reference>
<dbReference type="PANTHER" id="PTHR30472">
    <property type="entry name" value="FERRIC ENTEROBACTIN TRANSPORT SYSTEM PERMEASE PROTEIN"/>
    <property type="match status" value="1"/>
</dbReference>
<name>A0A1H2TH55_9PSEU</name>
<dbReference type="EMBL" id="FNON01000001">
    <property type="protein sequence ID" value="SDW43140.1"/>
    <property type="molecule type" value="Genomic_DNA"/>
</dbReference>
<dbReference type="CDD" id="cd06550">
    <property type="entry name" value="TM_ABC_iron-siderophores_like"/>
    <property type="match status" value="1"/>
</dbReference>
<dbReference type="SUPFAM" id="SSF81345">
    <property type="entry name" value="ABC transporter involved in vitamin B12 uptake, BtuC"/>
    <property type="match status" value="1"/>
</dbReference>
<feature type="transmembrane region" description="Helical" evidence="8">
    <location>
        <begin position="114"/>
        <end position="134"/>
    </location>
</feature>
<dbReference type="RefSeq" id="WP_245757121.1">
    <property type="nucleotide sequence ID" value="NZ_FNON01000001.1"/>
</dbReference>
<keyword evidence="4" id="KW-1003">Cell membrane</keyword>
<dbReference type="GO" id="GO:0022857">
    <property type="term" value="F:transmembrane transporter activity"/>
    <property type="evidence" value="ECO:0007669"/>
    <property type="project" value="InterPro"/>
</dbReference>
<protein>
    <submittedName>
        <fullName evidence="9">Iron complex transport system permease protein</fullName>
    </submittedName>
</protein>
<comment type="subcellular location">
    <subcellularLocation>
        <location evidence="1">Cell membrane</location>
        <topology evidence="1">Multi-pass membrane protein</topology>
    </subcellularLocation>
</comment>
<feature type="transmembrane region" description="Helical" evidence="8">
    <location>
        <begin position="57"/>
        <end position="78"/>
    </location>
</feature>
<evidence type="ECO:0000256" key="8">
    <source>
        <dbReference type="SAM" id="Phobius"/>
    </source>
</evidence>
<feature type="transmembrane region" description="Helical" evidence="8">
    <location>
        <begin position="300"/>
        <end position="321"/>
    </location>
</feature>
<evidence type="ECO:0000256" key="7">
    <source>
        <dbReference type="ARBA" id="ARBA00023136"/>
    </source>
</evidence>
<keyword evidence="6 8" id="KW-1133">Transmembrane helix</keyword>
<evidence type="ECO:0000256" key="5">
    <source>
        <dbReference type="ARBA" id="ARBA00022692"/>
    </source>
</evidence>
<dbReference type="GO" id="GO:0033214">
    <property type="term" value="P:siderophore-iron import into cell"/>
    <property type="evidence" value="ECO:0007669"/>
    <property type="project" value="TreeGrafter"/>
</dbReference>
<evidence type="ECO:0000256" key="4">
    <source>
        <dbReference type="ARBA" id="ARBA00022475"/>
    </source>
</evidence>
<proteinExistence type="inferred from homology"/>
<evidence type="ECO:0000313" key="9">
    <source>
        <dbReference type="EMBL" id="SDW43140.1"/>
    </source>
</evidence>
<sequence length="328" mass="33628">MKTRAFTASALLLALLALMVVFTLGTGAISVAPLDVIRTLLGNGSRMTNFAVLDLRLPRVVVAAGVGVALGLSGAVFQSLSRNPLGSPDIVGFTYGSATGALAVIVLLGGSTAAISLGAAVGGLVTALLVYLLAWQQGVRGYRLVLVGIGVSAILQSINFYLLVTASLNEAGRATVWITGSLDNRGWGEAVPLLWALAVVVPLVLAGGRWLKMLEMGDDAAQALGVPIERSRLYLLIVGTAACAIATAAAGPIAFVALVAPQLAKRLTKASGPNLLPAAWMGALLVVVADFAAQRVAGDTLLPVGAMTGAFGGVYLAWILWRFRTKAS</sequence>
<dbReference type="GO" id="GO:0005886">
    <property type="term" value="C:plasma membrane"/>
    <property type="evidence" value="ECO:0007669"/>
    <property type="project" value="UniProtKB-SubCell"/>
</dbReference>
<dbReference type="AlphaFoldDB" id="A0A1H2TH55"/>
<evidence type="ECO:0000256" key="1">
    <source>
        <dbReference type="ARBA" id="ARBA00004651"/>
    </source>
</evidence>
<dbReference type="InterPro" id="IPR000522">
    <property type="entry name" value="ABC_transptr_permease_BtuC"/>
</dbReference>
<evidence type="ECO:0000256" key="2">
    <source>
        <dbReference type="ARBA" id="ARBA00007935"/>
    </source>
</evidence>